<dbReference type="GeneID" id="24115354"/>
<dbReference type="PROSITE" id="PS01156">
    <property type="entry name" value="TONB_DEPENDENT_REC_2"/>
    <property type="match status" value="1"/>
</dbReference>
<dbReference type="Proteomes" id="UP000000784">
    <property type="component" value="Chromosome"/>
</dbReference>
<dbReference type="Gene3D" id="2.170.130.10">
    <property type="entry name" value="TonB-dependent receptor, plug domain"/>
    <property type="match status" value="1"/>
</dbReference>
<gene>
    <name evidence="17" type="ordered locus">Daci_3793</name>
</gene>
<evidence type="ECO:0000256" key="14">
    <source>
        <dbReference type="SAM" id="SignalP"/>
    </source>
</evidence>
<dbReference type="Gene3D" id="2.40.170.20">
    <property type="entry name" value="TonB-dependent receptor, beta-barrel domain"/>
    <property type="match status" value="1"/>
</dbReference>
<keyword evidence="18" id="KW-1185">Reference proteome</keyword>
<dbReference type="InterPro" id="IPR000531">
    <property type="entry name" value="Beta-barrel_TonB"/>
</dbReference>
<keyword evidence="3 11" id="KW-0813">Transport</keyword>
<dbReference type="PANTHER" id="PTHR32552:SF84">
    <property type="entry name" value="TONB-DEPENDENT RECEPTOR-RELATED"/>
    <property type="match status" value="1"/>
</dbReference>
<keyword evidence="9 17" id="KW-0675">Receptor</keyword>
<name>A9C2S6_DELAS</name>
<evidence type="ECO:0000313" key="18">
    <source>
        <dbReference type="Proteomes" id="UP000000784"/>
    </source>
</evidence>
<dbReference type="GO" id="GO:0009279">
    <property type="term" value="C:cell outer membrane"/>
    <property type="evidence" value="ECO:0007669"/>
    <property type="project" value="UniProtKB-SubCell"/>
</dbReference>
<keyword evidence="5 11" id="KW-0812">Transmembrane</keyword>
<evidence type="ECO:0000256" key="5">
    <source>
        <dbReference type="ARBA" id="ARBA00022692"/>
    </source>
</evidence>
<feature type="short sequence motif" description="TonB C-terminal box" evidence="12">
    <location>
        <begin position="703"/>
        <end position="720"/>
    </location>
</feature>
<dbReference type="EMBL" id="CP000884">
    <property type="protein sequence ID" value="ABX36425.1"/>
    <property type="molecule type" value="Genomic_DNA"/>
</dbReference>
<dbReference type="InterPro" id="IPR039426">
    <property type="entry name" value="TonB-dep_rcpt-like"/>
</dbReference>
<evidence type="ECO:0000256" key="1">
    <source>
        <dbReference type="ARBA" id="ARBA00004571"/>
    </source>
</evidence>
<reference evidence="17 18" key="1">
    <citation type="journal article" date="2004" name="Appl. Environ. Microbiol.">
        <title>Mineralization of individual congeners of linear alkylbenzenesulfonate by defined pairs of heterotrophic bacteria.</title>
        <authorList>
            <person name="Schleheck D."/>
            <person name="Knepper T.P."/>
            <person name="Fischer K."/>
            <person name="Cook A.M."/>
        </authorList>
    </citation>
    <scope>NUCLEOTIDE SEQUENCE [LARGE SCALE GENOMIC DNA]</scope>
    <source>
        <strain evidence="18">DSM 14801 / SPH-1</strain>
    </source>
</reference>
<evidence type="ECO:0000256" key="11">
    <source>
        <dbReference type="PROSITE-ProRule" id="PRU01360"/>
    </source>
</evidence>
<comment type="similarity">
    <text evidence="2 11 13">Belongs to the TonB-dependent receptor family.</text>
</comment>
<feature type="chain" id="PRO_5002735324" evidence="14">
    <location>
        <begin position="41"/>
        <end position="720"/>
    </location>
</feature>
<dbReference type="HOGENOM" id="CLU_008287_9_2_4"/>
<dbReference type="AlphaFoldDB" id="A9C2S6"/>
<dbReference type="CDD" id="cd01347">
    <property type="entry name" value="ligand_gated_channel"/>
    <property type="match status" value="1"/>
</dbReference>
<dbReference type="SUPFAM" id="SSF56935">
    <property type="entry name" value="Porins"/>
    <property type="match status" value="1"/>
</dbReference>
<dbReference type="Pfam" id="PF07715">
    <property type="entry name" value="Plug"/>
    <property type="match status" value="1"/>
</dbReference>
<keyword evidence="4 11" id="KW-1134">Transmembrane beta strand</keyword>
<dbReference type="InterPro" id="IPR037066">
    <property type="entry name" value="Plug_dom_sf"/>
</dbReference>
<evidence type="ECO:0000313" key="17">
    <source>
        <dbReference type="EMBL" id="ABX36425.1"/>
    </source>
</evidence>
<dbReference type="Pfam" id="PF00593">
    <property type="entry name" value="TonB_dep_Rec_b-barrel"/>
    <property type="match status" value="1"/>
</dbReference>
<reference evidence="18" key="2">
    <citation type="submission" date="2007-11" db="EMBL/GenBank/DDBJ databases">
        <title>Complete sequence of Delftia acidovorans DSM 14801 / SPH-1.</title>
        <authorList>
            <person name="Copeland A."/>
            <person name="Lucas S."/>
            <person name="Lapidus A."/>
            <person name="Barry K."/>
            <person name="Glavina del Rio T."/>
            <person name="Dalin E."/>
            <person name="Tice H."/>
            <person name="Pitluck S."/>
            <person name="Lowry S."/>
            <person name="Clum A."/>
            <person name="Schmutz J."/>
            <person name="Larimer F."/>
            <person name="Land M."/>
            <person name="Hauser L."/>
            <person name="Kyrpides N."/>
            <person name="Kim E."/>
            <person name="Schleheck D."/>
            <person name="Richardson P."/>
        </authorList>
    </citation>
    <scope>NUCLEOTIDE SEQUENCE [LARGE SCALE GENOMIC DNA]</scope>
    <source>
        <strain evidence="18">DSM 14801 / SPH-1</strain>
    </source>
</reference>
<organism evidence="17 18">
    <name type="scientific">Delftia acidovorans (strain DSM 14801 / SPH-1)</name>
    <dbReference type="NCBI Taxonomy" id="398578"/>
    <lineage>
        <taxon>Bacteria</taxon>
        <taxon>Pseudomonadati</taxon>
        <taxon>Pseudomonadota</taxon>
        <taxon>Betaproteobacteria</taxon>
        <taxon>Burkholderiales</taxon>
        <taxon>Comamonadaceae</taxon>
        <taxon>Delftia</taxon>
    </lineage>
</organism>
<dbReference type="InterPro" id="IPR012910">
    <property type="entry name" value="Plug_dom"/>
</dbReference>
<dbReference type="PROSITE" id="PS52016">
    <property type="entry name" value="TONB_DEPENDENT_REC_3"/>
    <property type="match status" value="1"/>
</dbReference>
<evidence type="ECO:0000259" key="15">
    <source>
        <dbReference type="Pfam" id="PF00593"/>
    </source>
</evidence>
<evidence type="ECO:0000256" key="12">
    <source>
        <dbReference type="PROSITE-ProRule" id="PRU10144"/>
    </source>
</evidence>
<evidence type="ECO:0000256" key="7">
    <source>
        <dbReference type="ARBA" id="ARBA00023077"/>
    </source>
</evidence>
<accession>A9C2S6</accession>
<proteinExistence type="inferred from homology"/>
<keyword evidence="7 13" id="KW-0798">TonB box</keyword>
<dbReference type="GO" id="GO:0015344">
    <property type="term" value="F:siderophore uptake transmembrane transporter activity"/>
    <property type="evidence" value="ECO:0007669"/>
    <property type="project" value="TreeGrafter"/>
</dbReference>
<dbReference type="RefSeq" id="WP_012205619.1">
    <property type="nucleotide sequence ID" value="NC_010002.1"/>
</dbReference>
<evidence type="ECO:0000256" key="4">
    <source>
        <dbReference type="ARBA" id="ARBA00022452"/>
    </source>
</evidence>
<comment type="subcellular location">
    <subcellularLocation>
        <location evidence="1 11">Cell outer membrane</location>
        <topology evidence="1 11">Multi-pass membrane protein</topology>
    </subcellularLocation>
</comment>
<sequence>MFEMHSSFSRVSSARAAQSLSVRLSPLALACAFICLPAQAQTQTPTPTPTPPSTALPEVQVTGQAERIGQQLAQPARSASHTGVSNQEVPASVDGVSAEQMQERGDYALVDAVTRTVGLTASSTPGNGGLAFSSRGFAGVNSVGVAEDGMVLGVAAGTTAYPGDSWGYERIDVLRGPASLMYGSGTMGATVNAIRKQPSRTSSAEVLVGAGTDDTLRLGLGVTGALGAYASYRIDSYTARSAGERDLDQSRNGKFMSTLRLEPTSDLQIDLIADRSVQKPSRYWGTPGLDGKVVESLRDRNYNAEDSVLRYADERLRAKVQWKANDWLTVRNELYHVKSDRHWRNIEAYALNPATWTVGRSDYLEILHDLEQTGNRLGLNVDRGSHKIAMGWEAARINLRLSNNSPYGGSSTVSAWDPVHGSWASPDLTAAKTETGVTQHALYLEDAWRISNRWLAMAGLRRDVYDFASHSLVGGTDFDKTLAATSWRLGLTYELARNTHVYGQISSGHDPVNSLVSLNLANTAYKLSKGRQAEIGIKQQVAGGRGEWTLAVFDIKKDDIITRDPDRPAISIQGGSQSSRGAQATAAFQATPALRVEGNLSYVDAQFDKLIEAGGNRAGNRPQNVAKTTANLWGHYRVGAWQASLGLRYVGDRFGNNANTVNLPAYTVADAALSWQMDPRTTLSLIGRNLADRVYVGSSYGSQFLVGQGRRFEIAAHIRF</sequence>
<evidence type="ECO:0000256" key="10">
    <source>
        <dbReference type="ARBA" id="ARBA00023237"/>
    </source>
</evidence>
<protein>
    <submittedName>
        <fullName evidence="17">TonB-dependent siderophore receptor</fullName>
    </submittedName>
</protein>
<dbReference type="KEGG" id="dac:Daci_3793"/>
<keyword evidence="8 11" id="KW-0472">Membrane</keyword>
<evidence type="ECO:0000256" key="13">
    <source>
        <dbReference type="RuleBase" id="RU003357"/>
    </source>
</evidence>
<evidence type="ECO:0000256" key="3">
    <source>
        <dbReference type="ARBA" id="ARBA00022448"/>
    </source>
</evidence>
<evidence type="ECO:0000256" key="9">
    <source>
        <dbReference type="ARBA" id="ARBA00023170"/>
    </source>
</evidence>
<feature type="signal peptide" evidence="14">
    <location>
        <begin position="1"/>
        <end position="40"/>
    </location>
</feature>
<evidence type="ECO:0000256" key="6">
    <source>
        <dbReference type="ARBA" id="ARBA00022729"/>
    </source>
</evidence>
<keyword evidence="10 11" id="KW-0998">Cell outer membrane</keyword>
<dbReference type="eggNOG" id="COG4774">
    <property type="taxonomic scope" value="Bacteria"/>
</dbReference>
<dbReference type="PANTHER" id="PTHR32552">
    <property type="entry name" value="FERRICHROME IRON RECEPTOR-RELATED"/>
    <property type="match status" value="1"/>
</dbReference>
<dbReference type="STRING" id="398578.Daci_3793"/>
<feature type="domain" description="TonB-dependent receptor plug" evidence="16">
    <location>
        <begin position="86"/>
        <end position="189"/>
    </location>
</feature>
<evidence type="ECO:0000256" key="2">
    <source>
        <dbReference type="ARBA" id="ARBA00009810"/>
    </source>
</evidence>
<keyword evidence="6 14" id="KW-0732">Signal</keyword>
<dbReference type="InterPro" id="IPR010917">
    <property type="entry name" value="TonB_rcpt_CS"/>
</dbReference>
<feature type="domain" description="TonB-dependent receptor-like beta-barrel" evidence="15">
    <location>
        <begin position="295"/>
        <end position="690"/>
    </location>
</feature>
<evidence type="ECO:0000256" key="8">
    <source>
        <dbReference type="ARBA" id="ARBA00023136"/>
    </source>
</evidence>
<evidence type="ECO:0000259" key="16">
    <source>
        <dbReference type="Pfam" id="PF07715"/>
    </source>
</evidence>
<dbReference type="InterPro" id="IPR036942">
    <property type="entry name" value="Beta-barrel_TonB_sf"/>
</dbReference>